<name>A0A3P9NMP9_POERE</name>
<organism evidence="1 2">
    <name type="scientific">Poecilia reticulata</name>
    <name type="common">Guppy</name>
    <name type="synonym">Acanthophacelus reticulatus</name>
    <dbReference type="NCBI Taxonomy" id="8081"/>
    <lineage>
        <taxon>Eukaryota</taxon>
        <taxon>Metazoa</taxon>
        <taxon>Chordata</taxon>
        <taxon>Craniata</taxon>
        <taxon>Vertebrata</taxon>
        <taxon>Euteleostomi</taxon>
        <taxon>Actinopterygii</taxon>
        <taxon>Neopterygii</taxon>
        <taxon>Teleostei</taxon>
        <taxon>Neoteleostei</taxon>
        <taxon>Acanthomorphata</taxon>
        <taxon>Ovalentaria</taxon>
        <taxon>Atherinomorphae</taxon>
        <taxon>Cyprinodontiformes</taxon>
        <taxon>Poeciliidae</taxon>
        <taxon>Poeciliinae</taxon>
        <taxon>Poecilia</taxon>
    </lineage>
</organism>
<evidence type="ECO:0000313" key="2">
    <source>
        <dbReference type="Proteomes" id="UP000242638"/>
    </source>
</evidence>
<keyword evidence="2" id="KW-1185">Reference proteome</keyword>
<reference evidence="1" key="2">
    <citation type="submission" date="2025-08" db="UniProtKB">
        <authorList>
            <consortium name="Ensembl"/>
        </authorList>
    </citation>
    <scope>IDENTIFICATION</scope>
    <source>
        <strain evidence="1">Guanapo</strain>
    </source>
</reference>
<dbReference type="GeneTree" id="ENSGT00940000177393"/>
<accession>A0A3P9NMP9</accession>
<dbReference type="AlphaFoldDB" id="A0A3P9NMP9"/>
<proteinExistence type="predicted"/>
<sequence length="57" mass="6284">MSSPMYVEYGGLFLPPVVHNAESLEFAQSFSVEVSDVFGVTHPKSGRVNQLLYLPIV</sequence>
<dbReference type="OMA" id="TEYINYH"/>
<reference evidence="1" key="3">
    <citation type="submission" date="2025-09" db="UniProtKB">
        <authorList>
            <consortium name="Ensembl"/>
        </authorList>
    </citation>
    <scope>IDENTIFICATION</scope>
    <source>
        <strain evidence="1">Guanapo</strain>
    </source>
</reference>
<protein>
    <submittedName>
        <fullName evidence="1">Uncharacterized protein</fullName>
    </submittedName>
</protein>
<dbReference type="STRING" id="8081.ENSPREP00000010846"/>
<dbReference type="Ensembl" id="ENSPRET00000010972.1">
    <property type="protein sequence ID" value="ENSPREP00000010846.1"/>
    <property type="gene ID" value="ENSPREG00000007412.1"/>
</dbReference>
<dbReference type="Proteomes" id="UP000242638">
    <property type="component" value="Unassembled WGS sequence"/>
</dbReference>
<reference evidence="2" key="1">
    <citation type="submission" date="2013-11" db="EMBL/GenBank/DDBJ databases">
        <title>The genomic landscape of the Guanapo guppy.</title>
        <authorList>
            <person name="Kuenstner A."/>
            <person name="Dreyer C."/>
        </authorList>
    </citation>
    <scope>NUCLEOTIDE SEQUENCE</scope>
    <source>
        <strain evidence="2">Guanapo</strain>
    </source>
</reference>
<evidence type="ECO:0000313" key="1">
    <source>
        <dbReference type="Ensembl" id="ENSPREP00000010846.1"/>
    </source>
</evidence>